<dbReference type="HOGENOM" id="CLU_2114492_0_0_1"/>
<evidence type="ECO:0000313" key="2">
    <source>
        <dbReference type="EMBL" id="BAB29952.1"/>
    </source>
</evidence>
<dbReference type="AlphaFoldDB" id="Q9CUK2"/>
<organism evidence="2">
    <name type="scientific">Mus musculus</name>
    <name type="common">Mouse</name>
    <dbReference type="NCBI Taxonomy" id="10090"/>
    <lineage>
        <taxon>Eukaryota</taxon>
        <taxon>Metazoa</taxon>
        <taxon>Chordata</taxon>
        <taxon>Craniata</taxon>
        <taxon>Vertebrata</taxon>
        <taxon>Euteleostomi</taxon>
        <taxon>Mammalia</taxon>
        <taxon>Eutheria</taxon>
        <taxon>Euarchontoglires</taxon>
        <taxon>Glires</taxon>
        <taxon>Rodentia</taxon>
        <taxon>Myomorpha</taxon>
        <taxon>Muroidea</taxon>
        <taxon>Muridae</taxon>
        <taxon>Murinae</taxon>
        <taxon>Mus</taxon>
        <taxon>Mus</taxon>
    </lineage>
</organism>
<dbReference type="AGR" id="MGI:3704234"/>
<feature type="compositionally biased region" description="Low complexity" evidence="1">
    <location>
        <begin position="1"/>
        <end position="21"/>
    </location>
</feature>
<dbReference type="MGI" id="MGI:3704234">
    <property type="gene designation" value="Gm10306"/>
</dbReference>
<reference evidence="2" key="1">
    <citation type="journal article" date="1999" name="Methods Enzymol.">
        <title>High-efficiency full-length cDNA cloning.</title>
        <authorList>
            <person name="Carninci P."/>
            <person name="Hayashizaki Y."/>
        </authorList>
    </citation>
    <scope>NUCLEOTIDE SEQUENCE</scope>
    <source>
        <strain evidence="2">C57BL/6J</strain>
        <tissue evidence="2">Testis</tissue>
    </source>
</reference>
<sequence>TRPAAGDPAAAAAPAPTRAPAQHGHQVRGCERRGCLLPAPLAPLFSGRLLPRHGPRAATIGDSRPSLQQQNPASVAAGAAVADLASLPVPARFTTRSFWRRGSDALCQLLRLSGV</sequence>
<protein>
    <submittedName>
        <fullName evidence="2">Uncharacterized protein</fullName>
    </submittedName>
</protein>
<dbReference type="RNAct" id="Q9CUK2">
    <property type="molecule type" value="protein"/>
</dbReference>
<reference evidence="2" key="3">
    <citation type="journal article" date="2000" name="Genome Res.">
        <title>RIKEN integrated sequence analysis (RISA) system--384-format sequencing pipeline with 384 multicapillary sequencer.</title>
        <authorList>
            <person name="Shibata K."/>
            <person name="Itoh M."/>
            <person name="Aizawa K."/>
            <person name="Nagaoka S."/>
            <person name="Sasaki N."/>
            <person name="Carninci P."/>
            <person name="Konno H."/>
            <person name="Akiyama J."/>
            <person name="Nishi K."/>
            <person name="Kitsunai T."/>
            <person name="Tashiro H."/>
            <person name="Itoh M."/>
            <person name="Sumi N."/>
            <person name="Ishii Y."/>
            <person name="Nakamura S."/>
            <person name="Hazama M."/>
            <person name="Nishine T."/>
            <person name="Harada A."/>
            <person name="Yamamoto R."/>
            <person name="Matsumoto H."/>
            <person name="Sakaguchi S."/>
            <person name="Ikegami T."/>
            <person name="Kashiwagi K."/>
            <person name="Fujiwake S."/>
            <person name="Inoue K."/>
            <person name="Togawa Y."/>
            <person name="Izawa M."/>
            <person name="Ohara E."/>
            <person name="Watahiki M."/>
            <person name="Yoneda Y."/>
            <person name="Ishikawa T."/>
            <person name="Ozawa K."/>
            <person name="Tanaka T."/>
            <person name="Matsuura S."/>
            <person name="Kawai J."/>
            <person name="Okazaki Y."/>
            <person name="Muramatsu M."/>
            <person name="Inoue Y."/>
            <person name="Kira A."/>
            <person name="Hayashizaki Y."/>
        </authorList>
    </citation>
    <scope>NUCLEOTIDE SEQUENCE</scope>
    <source>
        <strain evidence="2">C57BL/6J</strain>
        <tissue evidence="2">Testis</tissue>
    </source>
</reference>
<gene>
    <name evidence="3" type="primary">Gm10306</name>
</gene>
<reference evidence="2" key="7">
    <citation type="journal article" date="2005" name="Science">
        <title>The Transcriptional Landscape of the Mammalian Genome.</title>
        <authorList>
            <consortium name="The FANTOM Consortium"/>
            <consortium name="Riken Genome Exploration Research Group and Genome Science Group (Genome Network Project Core Group)"/>
        </authorList>
    </citation>
    <scope>NUCLEOTIDE SEQUENCE</scope>
    <source>
        <strain evidence="2">C57BL/6J</strain>
        <tissue evidence="2">Testis</tissue>
    </source>
</reference>
<reference evidence="2" key="8">
    <citation type="journal article" date="2005" name="Science">
        <title>Antisense Transcription in the Mammalian Transcriptome.</title>
        <authorList>
            <consortium name="RIKEN Genome Exploration Research Group and Genome Science Group (Genome Network Project Core Group) and the FANTOM Consortium"/>
        </authorList>
    </citation>
    <scope>NUCLEOTIDE SEQUENCE</scope>
    <source>
        <strain evidence="2">C57BL/6J</strain>
        <tissue evidence="2">Testis</tissue>
    </source>
</reference>
<proteinExistence type="evidence at transcript level"/>
<feature type="non-terminal residue" evidence="2">
    <location>
        <position position="1"/>
    </location>
</feature>
<reference evidence="2" key="2">
    <citation type="journal article" date="2000" name="Genome Res.">
        <title>Normalization and subtraction of cap-trapper-selected cDNAs to prepare full-length cDNA libraries for rapid discovery of new genes.</title>
        <authorList>
            <person name="Carninci P."/>
            <person name="Shibata Y."/>
            <person name="Hayatsu N."/>
            <person name="Sugahara Y."/>
            <person name="Shibata K."/>
            <person name="Itoh M."/>
            <person name="Konno H."/>
            <person name="Okazaki Y."/>
            <person name="Muramatsu M."/>
            <person name="Hayashizaki Y."/>
        </authorList>
    </citation>
    <scope>NUCLEOTIDE SEQUENCE</scope>
    <source>
        <strain evidence="2">C57BL/6J</strain>
        <tissue evidence="2">Testis</tissue>
    </source>
</reference>
<evidence type="ECO:0000256" key="1">
    <source>
        <dbReference type="SAM" id="MobiDB-lite"/>
    </source>
</evidence>
<dbReference type="EMBL" id="AK015743">
    <property type="protein sequence ID" value="BAB29952.1"/>
    <property type="molecule type" value="mRNA"/>
</dbReference>
<evidence type="ECO:0000313" key="3">
    <source>
        <dbReference type="MGI" id="MGI:3704234"/>
    </source>
</evidence>
<feature type="region of interest" description="Disordered" evidence="1">
    <location>
        <begin position="1"/>
        <end position="26"/>
    </location>
</feature>
<accession>Q9CUK2</accession>
<reference evidence="2" key="5">
    <citation type="journal article" date="2001" name="Nature">
        <title>Functional annotation of a full-length mouse cDNA collection.</title>
        <authorList>
            <consortium name="The RIKEN Genome Exploration Research Group Phase II Team and the FANTOM Consortium"/>
        </authorList>
    </citation>
    <scope>NUCLEOTIDE SEQUENCE</scope>
    <source>
        <strain evidence="2">C57BL/6J</strain>
        <tissue evidence="2">Testis</tissue>
    </source>
</reference>
<name>Q9CUK2_MOUSE</name>
<reference evidence="2" key="6">
    <citation type="journal article" date="2002" name="Nature">
        <title>Analysis of the mouse transcriptome based on functional annotation of 60,770 full-length cDNAs.</title>
        <authorList>
            <consortium name="The FANTOM Consortium and the RIKEN Genome Exploration Research Group Phase I and II Team"/>
        </authorList>
    </citation>
    <scope>NUCLEOTIDE SEQUENCE</scope>
    <source>
        <strain evidence="2">C57BL/6J</strain>
        <tissue evidence="2">Testis</tissue>
    </source>
</reference>
<reference evidence="2" key="4">
    <citation type="submission" date="2000-07" db="EMBL/GenBank/DDBJ databases">
        <authorList>
            <person name="Adachi J."/>
            <person name="Aizawa K."/>
            <person name="Akahira S."/>
            <person name="Akimura T."/>
            <person name="Arai A."/>
            <person name="Aono H."/>
            <person name="Arakawa T."/>
            <person name="Bono H."/>
            <person name="Carninci P."/>
            <person name="Fukuda S."/>
            <person name="Fukunishi Y."/>
            <person name="Furuno M."/>
            <person name="Hanagaki T."/>
            <person name="Hara A."/>
            <person name="Hayatsu N."/>
            <person name="Hiramoto K."/>
            <person name="Hiraoka T."/>
            <person name="Hori F."/>
            <person name="Imotani K."/>
            <person name="Ishii Y."/>
            <person name="Itoh M."/>
            <person name="Izawa M."/>
            <person name="Kasukawa T."/>
            <person name="Kato H."/>
            <person name="Kawai J."/>
            <person name="Kojima Y."/>
            <person name="Konno H."/>
            <person name="Kouda M."/>
            <person name="Koya S."/>
            <person name="Kurihara C."/>
            <person name="Matsuyama T."/>
            <person name="Miyazaki A."/>
            <person name="Nishi K."/>
            <person name="Nomura K."/>
            <person name="Numazaki R."/>
            <person name="Ohno M."/>
            <person name="Okazaki Y."/>
            <person name="Okido T."/>
            <person name="Owa C."/>
            <person name="Saito H."/>
            <person name="Saito R."/>
            <person name="Sakai C."/>
            <person name="Sakai K."/>
            <person name="Sano H."/>
            <person name="Sasaki D."/>
            <person name="Shibata K."/>
            <person name="Shibata Y."/>
            <person name="Shinagawa A."/>
            <person name="Shiraki T."/>
            <person name="Sogabe Y."/>
            <person name="Suzuki H."/>
            <person name="Tagami M."/>
            <person name="Tagawa A."/>
            <person name="Takahashi F."/>
            <person name="Tanaka T."/>
            <person name="Tejima Y."/>
            <person name="Toya T."/>
            <person name="Yamamura T."/>
            <person name="Yasunishi A."/>
            <person name="Yoshida K."/>
            <person name="Yoshino M."/>
            <person name="Muramatsu M."/>
            <person name="Hayashizaki Y."/>
        </authorList>
    </citation>
    <scope>NUCLEOTIDE SEQUENCE</scope>
    <source>
        <strain evidence="2">C57BL/6J</strain>
        <tissue evidence="2">Testis</tissue>
    </source>
</reference>